<feature type="compositionally biased region" description="Low complexity" evidence="5">
    <location>
        <begin position="652"/>
        <end position="722"/>
    </location>
</feature>
<organism evidence="8 9">
    <name type="scientific">Protea cynaroides</name>
    <dbReference type="NCBI Taxonomy" id="273540"/>
    <lineage>
        <taxon>Eukaryota</taxon>
        <taxon>Viridiplantae</taxon>
        <taxon>Streptophyta</taxon>
        <taxon>Embryophyta</taxon>
        <taxon>Tracheophyta</taxon>
        <taxon>Spermatophyta</taxon>
        <taxon>Magnoliopsida</taxon>
        <taxon>Proteales</taxon>
        <taxon>Proteaceae</taxon>
        <taxon>Protea</taxon>
    </lineage>
</organism>
<feature type="signal peptide" evidence="6">
    <location>
        <begin position="1"/>
        <end position="32"/>
    </location>
</feature>
<dbReference type="SUPFAM" id="SSF49503">
    <property type="entry name" value="Cupredoxins"/>
    <property type="match status" value="4"/>
</dbReference>
<keyword evidence="4" id="KW-0325">Glycoprotein</keyword>
<keyword evidence="9" id="KW-1185">Reference proteome</keyword>
<evidence type="ECO:0000259" key="7">
    <source>
        <dbReference type="PROSITE" id="PS51485"/>
    </source>
</evidence>
<keyword evidence="2" id="KW-0186">Copper</keyword>
<dbReference type="InterPro" id="IPR003245">
    <property type="entry name" value="Phytocyanin_dom"/>
</dbReference>
<feature type="compositionally biased region" description="Pro residues" evidence="5">
    <location>
        <begin position="642"/>
        <end position="651"/>
    </location>
</feature>
<sequence>MDGRIEPSIGSALVLLLEVVVALTALLQCAAAETTHVVGDSLGWTLTPDGPITYSKWASSHTFIVGDILVFNFTTGEHDVAKVSKASFDACDGTTTTIGSVMDTGPATITLSSIGKHYFICTFIGHCSFGQKLAIKVTAASATTNPLASPPSISSMPATPPILSIAPILSNPPTLTPPPMSAPAISEAPGPTNPPTGTASPPYVSFSPMSAPPLSEAPGPTNPPTETASPPSYSPSPTLAPTLGRVPATYVVGDSLGWTIPLNGLITYSTWATGKTFMVGDTLWFDFTTGIHDVAEVSKASFEACDGTRTIGSVINTSPARITLSTIGEHYFICSFIGHCSFGQKLAIKVIAASAPSYPPPYSPPTFISPMISMTPKASIAPIAPTPAIPITTFPPSISPMPALGPANPLKRVGSPTSFSPSPMLASMPSQAPGPAKPLAGMASPPSMDLSPILAPTLSIAPGGPAANPPARISFPPSVSPSSMLAPTLARFPETYLVGDSLGWTIPLSGPITYASWATGKTFMVGDTLVFDFQLGEHDVAEVAKPGFDACDASKTIGYIFNVSPASITLISPGEHFFICTFSAHCSFGQKLAINVTAEPPTAATPPIFPPSSSSISPSPSTHLISGASPSPATPPETLVPSPSPATPPPTLAASPSSATPPTTLAASPSPATPPTTLAASPSLTPSQPVASPASSTLPGTSPTSAASPPSTTPTLPALAPTHSRPVETYTVGGSSGWVLPPGGASVYSTWASNKTFAVGDTLLFNFATGQHDVAEVSKSSYEACSKATIIGSHIEKGPAKITLLTPGEHYFICTYPVHCQVGQKLAVNVILTTTTTAVHPSTNNSPSIAVSPSLLATAPTQHGHPSSASSLNTIVAFSITSFTIFVSFFF</sequence>
<dbReference type="PANTHER" id="PTHR33021:SF496">
    <property type="entry name" value="OS08G0482700 PROTEIN"/>
    <property type="match status" value="1"/>
</dbReference>
<dbReference type="OrthoDB" id="5421909at2759"/>
<proteinExistence type="predicted"/>
<evidence type="ECO:0000256" key="1">
    <source>
        <dbReference type="ARBA" id="ARBA00022723"/>
    </source>
</evidence>
<evidence type="ECO:0000256" key="2">
    <source>
        <dbReference type="ARBA" id="ARBA00023008"/>
    </source>
</evidence>
<gene>
    <name evidence="8" type="ORF">NE237_029880</name>
</gene>
<dbReference type="EMBL" id="JAMYWD010000012">
    <property type="protein sequence ID" value="KAJ4953048.1"/>
    <property type="molecule type" value="Genomic_DNA"/>
</dbReference>
<keyword evidence="3" id="KW-1015">Disulfide bond</keyword>
<dbReference type="InterPro" id="IPR008972">
    <property type="entry name" value="Cupredoxin"/>
</dbReference>
<feature type="domain" description="Phytocyanin" evidence="7">
    <location>
        <begin position="34"/>
        <end position="139"/>
    </location>
</feature>
<reference evidence="8" key="1">
    <citation type="journal article" date="2023" name="Plant J.">
        <title>The genome of the king protea, Protea cynaroides.</title>
        <authorList>
            <person name="Chang J."/>
            <person name="Duong T.A."/>
            <person name="Schoeman C."/>
            <person name="Ma X."/>
            <person name="Roodt D."/>
            <person name="Barker N."/>
            <person name="Li Z."/>
            <person name="Van de Peer Y."/>
            <person name="Mizrachi E."/>
        </authorList>
    </citation>
    <scope>NUCLEOTIDE SEQUENCE</scope>
    <source>
        <tissue evidence="8">Young leaves</tissue>
    </source>
</reference>
<dbReference type="InterPro" id="IPR028871">
    <property type="entry name" value="BlueCu_1_BS"/>
</dbReference>
<feature type="domain" description="Phytocyanin" evidence="7">
    <location>
        <begin position="248"/>
        <end position="352"/>
    </location>
</feature>
<feature type="compositionally biased region" description="Low complexity" evidence="5">
    <location>
        <begin position="611"/>
        <end position="621"/>
    </location>
</feature>
<keyword evidence="1" id="KW-0479">Metal-binding</keyword>
<evidence type="ECO:0000256" key="3">
    <source>
        <dbReference type="ARBA" id="ARBA00023157"/>
    </source>
</evidence>
<dbReference type="Proteomes" id="UP001141806">
    <property type="component" value="Unassembled WGS sequence"/>
</dbReference>
<dbReference type="PRINTS" id="PR01217">
    <property type="entry name" value="PRICHEXTENSN"/>
</dbReference>
<protein>
    <recommendedName>
        <fullName evidence="7">Phytocyanin domain-containing protein</fullName>
    </recommendedName>
</protein>
<evidence type="ECO:0000256" key="4">
    <source>
        <dbReference type="ARBA" id="ARBA00023180"/>
    </source>
</evidence>
<dbReference type="Pfam" id="PF02298">
    <property type="entry name" value="Cu_bind_like"/>
    <property type="match status" value="4"/>
</dbReference>
<keyword evidence="6" id="KW-0732">Signal</keyword>
<dbReference type="AlphaFoldDB" id="A0A9Q0GUR0"/>
<feature type="compositionally biased region" description="Polar residues" evidence="5">
    <location>
        <begin position="622"/>
        <end position="631"/>
    </location>
</feature>
<dbReference type="GO" id="GO:0046872">
    <property type="term" value="F:metal ion binding"/>
    <property type="evidence" value="ECO:0007669"/>
    <property type="project" value="UniProtKB-KW"/>
</dbReference>
<dbReference type="InterPro" id="IPR039391">
    <property type="entry name" value="Phytocyanin-like"/>
</dbReference>
<dbReference type="GO" id="GO:0009055">
    <property type="term" value="F:electron transfer activity"/>
    <property type="evidence" value="ECO:0007669"/>
    <property type="project" value="InterPro"/>
</dbReference>
<name>A0A9Q0GUR0_9MAGN</name>
<dbReference type="FunFam" id="2.60.40.420:FF:000034">
    <property type="entry name" value="Cupredoxin superfamily protein"/>
    <property type="match status" value="2"/>
</dbReference>
<feature type="domain" description="Phytocyanin" evidence="7">
    <location>
        <begin position="494"/>
        <end position="598"/>
    </location>
</feature>
<evidence type="ECO:0000256" key="5">
    <source>
        <dbReference type="SAM" id="MobiDB-lite"/>
    </source>
</evidence>
<dbReference type="PANTHER" id="PTHR33021">
    <property type="entry name" value="BLUE COPPER PROTEIN"/>
    <property type="match status" value="1"/>
</dbReference>
<evidence type="ECO:0000313" key="9">
    <source>
        <dbReference type="Proteomes" id="UP001141806"/>
    </source>
</evidence>
<feature type="chain" id="PRO_5040189515" description="Phytocyanin domain-containing protein" evidence="6">
    <location>
        <begin position="33"/>
        <end position="891"/>
    </location>
</feature>
<dbReference type="Gene3D" id="2.60.40.420">
    <property type="entry name" value="Cupredoxins - blue copper proteins"/>
    <property type="match status" value="4"/>
</dbReference>
<accession>A0A9Q0GUR0</accession>
<dbReference type="FunFam" id="2.60.40.420:FF:000003">
    <property type="entry name" value="Blue copper"/>
    <property type="match status" value="2"/>
</dbReference>
<feature type="compositionally biased region" description="Low complexity" evidence="5">
    <location>
        <begin position="182"/>
        <end position="202"/>
    </location>
</feature>
<feature type="region of interest" description="Disordered" evidence="5">
    <location>
        <begin position="169"/>
        <end position="239"/>
    </location>
</feature>
<dbReference type="PROSITE" id="PS00196">
    <property type="entry name" value="COPPER_BLUE"/>
    <property type="match status" value="1"/>
</dbReference>
<feature type="domain" description="Phytocyanin" evidence="7">
    <location>
        <begin position="728"/>
        <end position="832"/>
    </location>
</feature>
<dbReference type="GO" id="GO:0005886">
    <property type="term" value="C:plasma membrane"/>
    <property type="evidence" value="ECO:0007669"/>
    <property type="project" value="TreeGrafter"/>
</dbReference>
<evidence type="ECO:0000313" key="8">
    <source>
        <dbReference type="EMBL" id="KAJ4953048.1"/>
    </source>
</evidence>
<feature type="compositionally biased region" description="Low complexity" evidence="5">
    <location>
        <begin position="224"/>
        <end position="239"/>
    </location>
</feature>
<comment type="caution">
    <text evidence="8">The sequence shown here is derived from an EMBL/GenBank/DDBJ whole genome shotgun (WGS) entry which is preliminary data.</text>
</comment>
<feature type="region of interest" description="Disordered" evidence="5">
    <location>
        <begin position="604"/>
        <end position="722"/>
    </location>
</feature>
<evidence type="ECO:0000256" key="6">
    <source>
        <dbReference type="SAM" id="SignalP"/>
    </source>
</evidence>
<dbReference type="PROSITE" id="PS51485">
    <property type="entry name" value="PHYTOCYANIN"/>
    <property type="match status" value="4"/>
</dbReference>
<feature type="region of interest" description="Disordered" evidence="5">
    <location>
        <begin position="405"/>
        <end position="444"/>
    </location>
</feature>